<dbReference type="AlphaFoldDB" id="A0A0D3CPD9"/>
<name>A0A0D3CPD9_BRAOL</name>
<accession>A0A0D3CPD9</accession>
<reference evidence="3" key="2">
    <citation type="submission" date="2015-03" db="UniProtKB">
        <authorList>
            <consortium name="EnsemblPlants"/>
        </authorList>
    </citation>
    <scope>IDENTIFICATION</scope>
</reference>
<dbReference type="PANTHER" id="PTHR45023:SF4">
    <property type="entry name" value="GLYCINE-RICH PROTEIN-RELATED"/>
    <property type="match status" value="1"/>
</dbReference>
<dbReference type="HOGENOM" id="CLU_012390_0_2_1"/>
<feature type="region of interest" description="Disordered" evidence="1">
    <location>
        <begin position="235"/>
        <end position="275"/>
    </location>
</feature>
<evidence type="ECO:0000313" key="4">
    <source>
        <dbReference type="Proteomes" id="UP000032141"/>
    </source>
</evidence>
<sequence length="330" mass="36737">MAILFPVARVDGSICGSVGLSEEGKQRPFYRWLSSKQRPATSLSIGGSLKRRTTATVAAEANLKTHHTSSSDNGRHGLHTGSLGTAASNFDADTAAERRERRKWTPNDDIVLISSWLNTSKDPVVGNEQKSGAFWKRIAAYYAESPLVAGCEEREASHCKQRWHRINDLVGKFCGAYEAATREKASGKNENDVVKLAHQIFYNNHKKKFTLEHAWKELRNDQKWCNLATAKKDGSSKKRKCEDGAESESSQSTENKRPPGVKAAKASGKKKVGEGHKLNGLQTMWTIKLEDLAAKERLSKMKVLDSLIGKKEPLPEYEEALKKKLINELF</sequence>
<evidence type="ECO:0000256" key="1">
    <source>
        <dbReference type="SAM" id="MobiDB-lite"/>
    </source>
</evidence>
<dbReference type="InterPro" id="IPR001005">
    <property type="entry name" value="SANT/Myb"/>
</dbReference>
<dbReference type="Gramene" id="Bo6g016970.1">
    <property type="protein sequence ID" value="Bo6g016970.1"/>
    <property type="gene ID" value="Bo6g016970"/>
</dbReference>
<dbReference type="EnsemblPlants" id="Bo6g016970.1">
    <property type="protein sequence ID" value="Bo6g016970.1"/>
    <property type="gene ID" value="Bo6g016970"/>
</dbReference>
<keyword evidence="4" id="KW-1185">Reference proteome</keyword>
<dbReference type="PANTHER" id="PTHR45023">
    <property type="match status" value="1"/>
</dbReference>
<reference evidence="3 4" key="1">
    <citation type="journal article" date="2014" name="Genome Biol.">
        <title>Transcriptome and methylome profiling reveals relics of genome dominance in the mesopolyploid Brassica oleracea.</title>
        <authorList>
            <person name="Parkin I.A."/>
            <person name="Koh C."/>
            <person name="Tang H."/>
            <person name="Robinson S.J."/>
            <person name="Kagale S."/>
            <person name="Clarke W.E."/>
            <person name="Town C.D."/>
            <person name="Nixon J."/>
            <person name="Krishnakumar V."/>
            <person name="Bidwell S.L."/>
            <person name="Denoeud F."/>
            <person name="Belcram H."/>
            <person name="Links M.G."/>
            <person name="Just J."/>
            <person name="Clarke C."/>
            <person name="Bender T."/>
            <person name="Huebert T."/>
            <person name="Mason A.S."/>
            <person name="Pires J.C."/>
            <person name="Barker G."/>
            <person name="Moore J."/>
            <person name="Walley P.G."/>
            <person name="Manoli S."/>
            <person name="Batley J."/>
            <person name="Edwards D."/>
            <person name="Nelson M.N."/>
            <person name="Wang X."/>
            <person name="Paterson A.H."/>
            <person name="King G."/>
            <person name="Bancroft I."/>
            <person name="Chalhoub B."/>
            <person name="Sharpe A.G."/>
        </authorList>
    </citation>
    <scope>NUCLEOTIDE SEQUENCE</scope>
    <source>
        <strain evidence="3 4">cv. TO1000</strain>
    </source>
</reference>
<feature type="region of interest" description="Disordered" evidence="1">
    <location>
        <begin position="64"/>
        <end position="101"/>
    </location>
</feature>
<protein>
    <recommendedName>
        <fullName evidence="2">Myb-like domain-containing protein</fullName>
    </recommendedName>
</protein>
<organism evidence="3 4">
    <name type="scientific">Brassica oleracea var. oleracea</name>
    <dbReference type="NCBI Taxonomy" id="109376"/>
    <lineage>
        <taxon>Eukaryota</taxon>
        <taxon>Viridiplantae</taxon>
        <taxon>Streptophyta</taxon>
        <taxon>Embryophyta</taxon>
        <taxon>Tracheophyta</taxon>
        <taxon>Spermatophyta</taxon>
        <taxon>Magnoliopsida</taxon>
        <taxon>eudicotyledons</taxon>
        <taxon>Gunneridae</taxon>
        <taxon>Pentapetalae</taxon>
        <taxon>rosids</taxon>
        <taxon>malvids</taxon>
        <taxon>Brassicales</taxon>
        <taxon>Brassicaceae</taxon>
        <taxon>Brassiceae</taxon>
        <taxon>Brassica</taxon>
    </lineage>
</organism>
<dbReference type="PROSITE" id="PS50090">
    <property type="entry name" value="MYB_LIKE"/>
    <property type="match status" value="1"/>
</dbReference>
<proteinExistence type="predicted"/>
<dbReference type="Proteomes" id="UP000032141">
    <property type="component" value="Chromosome C6"/>
</dbReference>
<dbReference type="STRING" id="109376.A0A0D3CPD9"/>
<evidence type="ECO:0000259" key="2">
    <source>
        <dbReference type="PROSITE" id="PS50090"/>
    </source>
</evidence>
<evidence type="ECO:0000313" key="3">
    <source>
        <dbReference type="EnsemblPlants" id="Bo6g016970.1"/>
    </source>
</evidence>
<feature type="domain" description="Myb-like" evidence="2">
    <location>
        <begin position="96"/>
        <end position="167"/>
    </location>
</feature>